<evidence type="ECO:0000313" key="2">
    <source>
        <dbReference type="Proteomes" id="UP000000745"/>
    </source>
</evidence>
<evidence type="ECO:0000313" key="1">
    <source>
        <dbReference type="EMBL" id="CAQ90164.1"/>
    </source>
</evidence>
<keyword evidence="2" id="KW-1185">Reference proteome</keyword>
<accession>B7LN91</accession>
<proteinExistence type="predicted"/>
<dbReference type="KEGG" id="efe:EFER_2669"/>
<organism evidence="1 2">
    <name type="scientific">Escherichia fergusonii (strain ATCC 35469 / DSM 13698 / CCUG 18766 / IAM 14443 / JCM 21226 / LMG 7866 / NBRC 102419 / NCTC 12128 / CDC 0568-73)</name>
    <dbReference type="NCBI Taxonomy" id="585054"/>
    <lineage>
        <taxon>Bacteria</taxon>
        <taxon>Pseudomonadati</taxon>
        <taxon>Pseudomonadota</taxon>
        <taxon>Gammaproteobacteria</taxon>
        <taxon>Enterobacterales</taxon>
        <taxon>Enterobacteriaceae</taxon>
        <taxon>Escherichia</taxon>
    </lineage>
</organism>
<dbReference type="AlphaFoldDB" id="B7LN91"/>
<dbReference type="HOGENOM" id="CLU_136256_1_0_6"/>
<dbReference type="EMBL" id="CU928158">
    <property type="protein sequence ID" value="CAQ90164.1"/>
    <property type="molecule type" value="Genomic_DNA"/>
</dbReference>
<name>B7LN91_ESCF3</name>
<sequence length="145" mass="16811">MLQYLHVNMSHQWAGNGIIVQKSSHKESKVKRLIYVFLPLFLAGCTTEWVQKRSDAEDLHTAKASCEELAEAKYPVKNQIAQGTHYESIQEKCTDKSKCGGKKYREIMRPVTDNSIIDVNEDTREEWFMNCMEKKGWHGKMKVML</sequence>
<dbReference type="Proteomes" id="UP000000745">
    <property type="component" value="Chromosome"/>
</dbReference>
<gene>
    <name evidence="1" type="ordered locus">EFER_2669</name>
</gene>
<reference evidence="2" key="1">
    <citation type="journal article" date="2009" name="PLoS Genet.">
        <title>Organised genome dynamics in the Escherichia coli species results in highly diverse adaptive paths.</title>
        <authorList>
            <person name="Touchon M."/>
            <person name="Hoede C."/>
            <person name="Tenaillon O."/>
            <person name="Barbe V."/>
            <person name="Baeriswyl S."/>
            <person name="Bidet P."/>
            <person name="Bingen E."/>
            <person name="Bonacorsi S."/>
            <person name="Bouchier C."/>
            <person name="Bouvet O."/>
            <person name="Calteau A."/>
            <person name="Chiapello H."/>
            <person name="Clermont O."/>
            <person name="Cruveiller S."/>
            <person name="Danchin A."/>
            <person name="Diard M."/>
            <person name="Dossat C."/>
            <person name="Karoui M.E."/>
            <person name="Frapy E."/>
            <person name="Garry L."/>
            <person name="Ghigo J.M."/>
            <person name="Gilles A.M."/>
            <person name="Johnson J."/>
            <person name="Le Bouguenec C."/>
            <person name="Lescat M."/>
            <person name="Mangenot S."/>
            <person name="Martinez-Jehanne V."/>
            <person name="Matic I."/>
            <person name="Nassif X."/>
            <person name="Oztas S."/>
            <person name="Petit M.A."/>
            <person name="Pichon C."/>
            <person name="Rouy Z."/>
            <person name="Ruf C.S."/>
            <person name="Schneider D."/>
            <person name="Tourret J."/>
            <person name="Vacherie B."/>
            <person name="Vallenet D."/>
            <person name="Medigue C."/>
            <person name="Rocha E.P.C."/>
            <person name="Denamur E."/>
        </authorList>
    </citation>
    <scope>NUCLEOTIDE SEQUENCE [LARGE SCALE GENOMIC DNA]</scope>
    <source>
        <strain evidence="2">ATCC 35469 / DSM 13698 / BCRC 15582 / CCUG 18766 / IAM 14443 / JCM 21226 / LMG 7866 / NBRC 102419 / NCTC 12128 / CDC 0568-73</strain>
    </source>
</reference>
<protein>
    <submittedName>
        <fullName evidence="1">Uncharacterized protein</fullName>
    </submittedName>
</protein>